<sequence>MCVCVCASCVRRVGGRGGGQSASGGIDMMMGSRQVLFGILQLKDVSTRPRSLSFSVAPVPPPLLSSPFPPRRAGHAQSLPPHRLYWLQVGVDSGCSEVYYQDKFVPFLTLHKTKRH</sequence>
<accession>A0A6G1QNN7</accession>
<proteinExistence type="predicted"/>
<gene>
    <name evidence="1" type="ORF">EXN66_Car019775</name>
</gene>
<dbReference type="AlphaFoldDB" id="A0A6G1QNN7"/>
<evidence type="ECO:0000313" key="2">
    <source>
        <dbReference type="Proteomes" id="UP000503349"/>
    </source>
</evidence>
<reference evidence="1 2" key="1">
    <citation type="submission" date="2019-02" db="EMBL/GenBank/DDBJ databases">
        <title>Opniocepnalus argus genome.</title>
        <authorList>
            <person name="Zhou C."/>
            <person name="Xiao S."/>
        </authorList>
    </citation>
    <scope>NUCLEOTIDE SEQUENCE [LARGE SCALE GENOMIC DNA]</scope>
    <source>
        <strain evidence="1">OARG1902GOOAL</strain>
        <tissue evidence="1">Muscle</tissue>
    </source>
</reference>
<dbReference type="Proteomes" id="UP000503349">
    <property type="component" value="Chromosome 20"/>
</dbReference>
<name>A0A6G1QNN7_CHAAH</name>
<organism evidence="1 2">
    <name type="scientific">Channa argus</name>
    <name type="common">Northern snakehead</name>
    <name type="synonym">Ophicephalus argus</name>
    <dbReference type="NCBI Taxonomy" id="215402"/>
    <lineage>
        <taxon>Eukaryota</taxon>
        <taxon>Metazoa</taxon>
        <taxon>Chordata</taxon>
        <taxon>Craniata</taxon>
        <taxon>Vertebrata</taxon>
        <taxon>Euteleostomi</taxon>
        <taxon>Actinopterygii</taxon>
        <taxon>Neopterygii</taxon>
        <taxon>Teleostei</taxon>
        <taxon>Neoteleostei</taxon>
        <taxon>Acanthomorphata</taxon>
        <taxon>Anabantaria</taxon>
        <taxon>Anabantiformes</taxon>
        <taxon>Channoidei</taxon>
        <taxon>Channidae</taxon>
        <taxon>Channa</taxon>
    </lineage>
</organism>
<keyword evidence="2" id="KW-1185">Reference proteome</keyword>
<evidence type="ECO:0000313" key="1">
    <source>
        <dbReference type="EMBL" id="KAF3704087.1"/>
    </source>
</evidence>
<dbReference type="EMBL" id="CM015731">
    <property type="protein sequence ID" value="KAF3704087.1"/>
    <property type="molecule type" value="Genomic_DNA"/>
</dbReference>
<protein>
    <submittedName>
        <fullName evidence="1">Uncharacterized protein</fullName>
    </submittedName>
</protein>
<reference evidence="2" key="2">
    <citation type="submission" date="2019-02" db="EMBL/GenBank/DDBJ databases">
        <title>Opniocepnalus argus Var Kimnra genome.</title>
        <authorList>
            <person name="Zhou C."/>
            <person name="Xiao S."/>
        </authorList>
    </citation>
    <scope>NUCLEOTIDE SEQUENCE [LARGE SCALE GENOMIC DNA]</scope>
</reference>